<keyword evidence="3" id="KW-1185">Reference proteome</keyword>
<evidence type="ECO:0000256" key="1">
    <source>
        <dbReference type="SAM" id="Phobius"/>
    </source>
</evidence>
<keyword evidence="1" id="KW-1133">Transmembrane helix</keyword>
<dbReference type="RefSeq" id="WP_343185311.1">
    <property type="nucleotide sequence ID" value="NZ_JBCITM010000004.1"/>
</dbReference>
<dbReference type="Proteomes" id="UP001407405">
    <property type="component" value="Unassembled WGS sequence"/>
</dbReference>
<keyword evidence="1" id="KW-0812">Transmembrane</keyword>
<comment type="caution">
    <text evidence="2">The sequence shown here is derived from an EMBL/GenBank/DDBJ whole genome shotgun (WGS) entry which is preliminary data.</text>
</comment>
<evidence type="ECO:0000313" key="3">
    <source>
        <dbReference type="Proteomes" id="UP001407405"/>
    </source>
</evidence>
<protein>
    <submittedName>
        <fullName evidence="2">CC/Se motif family (Seleno)protein</fullName>
    </submittedName>
</protein>
<dbReference type="EMBL" id="JBCITM010000004">
    <property type="protein sequence ID" value="MEN1759987.1"/>
    <property type="molecule type" value="Genomic_DNA"/>
</dbReference>
<dbReference type="InterPro" id="IPR049744">
    <property type="entry name" value="CC/Se_fam"/>
</dbReference>
<evidence type="ECO:0000313" key="2">
    <source>
        <dbReference type="EMBL" id="MEN1759987.1"/>
    </source>
</evidence>
<keyword evidence="1" id="KW-0472">Membrane</keyword>
<feature type="transmembrane region" description="Helical" evidence="1">
    <location>
        <begin position="20"/>
        <end position="41"/>
    </location>
</feature>
<proteinExistence type="predicted"/>
<sequence>MDVRMDETTYEYLRKKGGKLTMELMVPAGCCGGTMIPNLIFNKPKDTSKFMELPYHDITLFVSPVMTFRDNVVEVKLTKKMLLKDLELPTLKLM</sequence>
<name>A0ABU9VS33_9CLOT</name>
<reference evidence="2 3" key="1">
    <citation type="submission" date="2024-04" db="EMBL/GenBank/DDBJ databases">
        <title>Genome sequencing and metabolic network reconstruction of aminoacids and betaine degradation by Anoxynatronum sibiricum.</title>
        <authorList>
            <person name="Detkova E.N."/>
            <person name="Boltjanskaja Y.V."/>
            <person name="Mardanov A.V."/>
            <person name="Kevbrin V."/>
        </authorList>
    </citation>
    <scope>NUCLEOTIDE SEQUENCE [LARGE SCALE GENOMIC DNA]</scope>
    <source>
        <strain evidence="2 3">Z-7981</strain>
    </source>
</reference>
<organism evidence="2 3">
    <name type="scientific">Anoxynatronum sibiricum</name>
    <dbReference type="NCBI Taxonomy" id="210623"/>
    <lineage>
        <taxon>Bacteria</taxon>
        <taxon>Bacillati</taxon>
        <taxon>Bacillota</taxon>
        <taxon>Clostridia</taxon>
        <taxon>Eubacteriales</taxon>
        <taxon>Clostridiaceae</taxon>
        <taxon>Anoxynatronum</taxon>
    </lineage>
</organism>
<accession>A0ABU9VS33</accession>
<gene>
    <name evidence="2" type="ORF">AAIG11_05865</name>
</gene>
<dbReference type="NCBIfam" id="NF041239">
    <property type="entry name" value="Moor_selen_rel"/>
    <property type="match status" value="1"/>
</dbReference>